<accession>A0ABS7UNG0</accession>
<evidence type="ECO:0000313" key="2">
    <source>
        <dbReference type="Proteomes" id="UP001165287"/>
    </source>
</evidence>
<dbReference type="PANTHER" id="PTHR30531:SF12">
    <property type="entry name" value="FLAGELLAR BIOSYNTHETIC PROTEIN FLHB"/>
    <property type="match status" value="1"/>
</dbReference>
<protein>
    <submittedName>
        <fullName evidence="1">EscU/YscU/HrcU family type III secretion system export apparatus switch protein</fullName>
    </submittedName>
</protein>
<keyword evidence="2" id="KW-1185">Reference proteome</keyword>
<comment type="caution">
    <text evidence="1">The sequence shown here is derived from an EMBL/GenBank/DDBJ whole genome shotgun (WGS) entry which is preliminary data.</text>
</comment>
<dbReference type="PANTHER" id="PTHR30531">
    <property type="entry name" value="FLAGELLAR BIOSYNTHETIC PROTEIN FLHB"/>
    <property type="match status" value="1"/>
</dbReference>
<dbReference type="Gene3D" id="3.40.1690.10">
    <property type="entry name" value="secretion proteins EscU"/>
    <property type="match status" value="1"/>
</dbReference>
<dbReference type="Pfam" id="PF01312">
    <property type="entry name" value="Bac_export_2"/>
    <property type="match status" value="1"/>
</dbReference>
<organism evidence="1 2">
    <name type="scientific">Metabacillus rhizolycopersici</name>
    <dbReference type="NCBI Taxonomy" id="2875709"/>
    <lineage>
        <taxon>Bacteria</taxon>
        <taxon>Bacillati</taxon>
        <taxon>Bacillota</taxon>
        <taxon>Bacilli</taxon>
        <taxon>Bacillales</taxon>
        <taxon>Bacillaceae</taxon>
        <taxon>Metabacillus</taxon>
    </lineage>
</organism>
<sequence>MILKYKFGEGNKKAIALRYDSEKESVPKVVAKGKGQIAEGIIETANQYGVYIQEDPALLELLSKLEINQQIPEELYEAVAEIFAFIYKFDKKQ</sequence>
<dbReference type="EMBL" id="JAIQUM010000009">
    <property type="protein sequence ID" value="MBZ5749856.1"/>
    <property type="molecule type" value="Genomic_DNA"/>
</dbReference>
<evidence type="ECO:0000313" key="1">
    <source>
        <dbReference type="EMBL" id="MBZ5749856.1"/>
    </source>
</evidence>
<dbReference type="RefSeq" id="WP_224137847.1">
    <property type="nucleotide sequence ID" value="NZ_JAIQUM010000009.1"/>
</dbReference>
<gene>
    <name evidence="1" type="ORF">K9V48_06265</name>
</gene>
<name>A0ABS7UNG0_9BACI</name>
<dbReference type="InterPro" id="IPR029025">
    <property type="entry name" value="T3SS_substrate_exporter_C"/>
</dbReference>
<reference evidence="1" key="1">
    <citation type="submission" date="2024-05" db="EMBL/GenBank/DDBJ databases">
        <title>Metabacillus sp. nov., isolated from the rhizosphere soil of tomato plants.</title>
        <authorList>
            <person name="Ma R."/>
        </authorList>
    </citation>
    <scope>NUCLEOTIDE SEQUENCE</scope>
    <source>
        <strain evidence="1">DBTR6</strain>
    </source>
</reference>
<dbReference type="Proteomes" id="UP001165287">
    <property type="component" value="Unassembled WGS sequence"/>
</dbReference>
<dbReference type="SUPFAM" id="SSF160544">
    <property type="entry name" value="EscU C-terminal domain-like"/>
    <property type="match status" value="1"/>
</dbReference>
<proteinExistence type="predicted"/>
<dbReference type="InterPro" id="IPR006135">
    <property type="entry name" value="T3SS_substrate_exporter"/>
</dbReference>